<keyword evidence="3" id="KW-0472">Membrane</keyword>
<dbReference type="Proteomes" id="UP000231501">
    <property type="component" value="Unassembled WGS sequence"/>
</dbReference>
<keyword evidence="8" id="KW-1185">Reference proteome</keyword>
<dbReference type="OrthoDB" id="9793163at2"/>
<dbReference type="InterPro" id="IPR005534">
    <property type="entry name" value="Curli_assmbl/transp-comp_CsgG"/>
</dbReference>
<keyword evidence="2 6" id="KW-0732">Signal</keyword>
<feature type="chain" id="PRO_5013836223" description="Curli production assembly protein CsgG" evidence="6">
    <location>
        <begin position="24"/>
        <end position="227"/>
    </location>
</feature>
<dbReference type="GO" id="GO:0030288">
    <property type="term" value="C:outer membrane-bounded periplasmic space"/>
    <property type="evidence" value="ECO:0007669"/>
    <property type="project" value="InterPro"/>
</dbReference>
<dbReference type="Pfam" id="PF03783">
    <property type="entry name" value="CsgG"/>
    <property type="match status" value="1"/>
</dbReference>
<evidence type="ECO:0000313" key="7">
    <source>
        <dbReference type="EMBL" id="PIM52195.1"/>
    </source>
</evidence>
<dbReference type="AlphaFoldDB" id="A0A2G9C756"/>
<dbReference type="RefSeq" id="WP_099862582.1">
    <property type="nucleotide sequence ID" value="NZ_PEOG01000043.1"/>
</dbReference>
<keyword evidence="1" id="KW-1003">Cell membrane</keyword>
<dbReference type="SUPFAM" id="SSF52964">
    <property type="entry name" value="TolB, N-terminal domain"/>
    <property type="match status" value="1"/>
</dbReference>
<proteinExistence type="predicted"/>
<evidence type="ECO:0008006" key="9">
    <source>
        <dbReference type="Google" id="ProtNLM"/>
    </source>
</evidence>
<sequence length="227" mass="24425">MSFNVLARRATLALALAALFGCATEQSRTIEVPRAAPAPVQYQGQRAPIAVGKFENRSSFMRGMFADAIDRLGNQSKSILIAHLQQTNRFSVLDRDNLEEAQQEAKFKNSALTIKGADYLVTGSVTEFGRKEVGDQQLFGVLGRGKKQIAYAKVTLNVVNSQTSEVVYSAQGAGEYELSTREVVGFGGTASYDATLNGKVLDLAIKEAVNTMVAGIDSGAWKPQAAR</sequence>
<feature type="signal peptide" evidence="6">
    <location>
        <begin position="1"/>
        <end position="23"/>
    </location>
</feature>
<evidence type="ECO:0000256" key="3">
    <source>
        <dbReference type="ARBA" id="ARBA00023136"/>
    </source>
</evidence>
<dbReference type="PANTHER" id="PTHR41164">
    <property type="entry name" value="CURLI PRODUCTION ASSEMBLY/TRANSPORT COMPONENT CSGG"/>
    <property type="match status" value="1"/>
</dbReference>
<evidence type="ECO:0000313" key="8">
    <source>
        <dbReference type="Proteomes" id="UP000231501"/>
    </source>
</evidence>
<evidence type="ECO:0000256" key="2">
    <source>
        <dbReference type="ARBA" id="ARBA00022729"/>
    </source>
</evidence>
<dbReference type="EMBL" id="PEOG01000043">
    <property type="protein sequence ID" value="PIM52195.1"/>
    <property type="molecule type" value="Genomic_DNA"/>
</dbReference>
<evidence type="ECO:0000256" key="4">
    <source>
        <dbReference type="ARBA" id="ARBA00023139"/>
    </source>
</evidence>
<organism evidence="7 8">
    <name type="scientific">Roseateles chitinivorans</name>
    <dbReference type="NCBI Taxonomy" id="2917965"/>
    <lineage>
        <taxon>Bacteria</taxon>
        <taxon>Pseudomonadati</taxon>
        <taxon>Pseudomonadota</taxon>
        <taxon>Betaproteobacteria</taxon>
        <taxon>Burkholderiales</taxon>
        <taxon>Sphaerotilaceae</taxon>
        <taxon>Roseateles</taxon>
    </lineage>
</organism>
<keyword evidence="4" id="KW-0564">Palmitate</keyword>
<reference evidence="7 8" key="1">
    <citation type="submission" date="2017-11" db="EMBL/GenBank/DDBJ databases">
        <title>Draft genome sequence of Mitsuaria sp. HWN-4.</title>
        <authorList>
            <person name="Gundlapally S.R."/>
        </authorList>
    </citation>
    <scope>NUCLEOTIDE SEQUENCE [LARGE SCALE GENOMIC DNA]</scope>
    <source>
        <strain evidence="7 8">HWN-4</strain>
    </source>
</reference>
<evidence type="ECO:0000256" key="1">
    <source>
        <dbReference type="ARBA" id="ARBA00022475"/>
    </source>
</evidence>
<evidence type="ECO:0000256" key="5">
    <source>
        <dbReference type="ARBA" id="ARBA00023288"/>
    </source>
</evidence>
<gene>
    <name evidence="7" type="ORF">CS062_15855</name>
</gene>
<dbReference type="Gene3D" id="3.40.50.10610">
    <property type="entry name" value="ABC-type transport auxiliary lipoprotein component"/>
    <property type="match status" value="1"/>
</dbReference>
<name>A0A2G9C756_9BURK</name>
<evidence type="ECO:0000256" key="6">
    <source>
        <dbReference type="SAM" id="SignalP"/>
    </source>
</evidence>
<protein>
    <recommendedName>
        <fullName evidence="9">Curli production assembly protein CsgG</fullName>
    </recommendedName>
</protein>
<comment type="caution">
    <text evidence="7">The sequence shown here is derived from an EMBL/GenBank/DDBJ whole genome shotgun (WGS) entry which is preliminary data.</text>
</comment>
<keyword evidence="5" id="KW-0449">Lipoprotein</keyword>
<accession>A0A2G9C756</accession>
<dbReference type="PANTHER" id="PTHR41164:SF1">
    <property type="entry name" value="CURLI PRODUCTION ASSEMBLY_TRANSPORT COMPONENT CSGG"/>
    <property type="match status" value="1"/>
</dbReference>